<evidence type="ECO:0000256" key="1">
    <source>
        <dbReference type="SAM" id="Phobius"/>
    </source>
</evidence>
<keyword evidence="1" id="KW-0812">Transmembrane</keyword>
<gene>
    <name evidence="2" type="ORF">Tco_1123997</name>
</gene>
<evidence type="ECO:0000313" key="3">
    <source>
        <dbReference type="Proteomes" id="UP001151760"/>
    </source>
</evidence>
<name>A0ABQ5J4X3_9ASTR</name>
<protein>
    <submittedName>
        <fullName evidence="2">Uncharacterized protein</fullName>
    </submittedName>
</protein>
<feature type="transmembrane region" description="Helical" evidence="1">
    <location>
        <begin position="12"/>
        <end position="32"/>
    </location>
</feature>
<proteinExistence type="predicted"/>
<dbReference type="EMBL" id="BQNB010021552">
    <property type="protein sequence ID" value="GJU07567.1"/>
    <property type="molecule type" value="Genomic_DNA"/>
</dbReference>
<sequence length="98" mass="9622">MVGGGRGGGVVYVVVVSGGGGFFVVISGGFTYGGGEGVSGVESASPGEGARGVVFGVMGGGVWGGDVWGYPSSHLSSLRSALKDILAVLFEPDILQEV</sequence>
<reference evidence="2" key="2">
    <citation type="submission" date="2022-01" db="EMBL/GenBank/DDBJ databases">
        <authorList>
            <person name="Yamashiro T."/>
            <person name="Shiraishi A."/>
            <person name="Satake H."/>
            <person name="Nakayama K."/>
        </authorList>
    </citation>
    <scope>NUCLEOTIDE SEQUENCE</scope>
</reference>
<comment type="caution">
    <text evidence="2">The sequence shown here is derived from an EMBL/GenBank/DDBJ whole genome shotgun (WGS) entry which is preliminary data.</text>
</comment>
<dbReference type="Proteomes" id="UP001151760">
    <property type="component" value="Unassembled WGS sequence"/>
</dbReference>
<accession>A0ABQ5J4X3</accession>
<keyword evidence="1" id="KW-0472">Membrane</keyword>
<keyword evidence="3" id="KW-1185">Reference proteome</keyword>
<organism evidence="2 3">
    <name type="scientific">Tanacetum coccineum</name>
    <dbReference type="NCBI Taxonomy" id="301880"/>
    <lineage>
        <taxon>Eukaryota</taxon>
        <taxon>Viridiplantae</taxon>
        <taxon>Streptophyta</taxon>
        <taxon>Embryophyta</taxon>
        <taxon>Tracheophyta</taxon>
        <taxon>Spermatophyta</taxon>
        <taxon>Magnoliopsida</taxon>
        <taxon>eudicotyledons</taxon>
        <taxon>Gunneridae</taxon>
        <taxon>Pentapetalae</taxon>
        <taxon>asterids</taxon>
        <taxon>campanulids</taxon>
        <taxon>Asterales</taxon>
        <taxon>Asteraceae</taxon>
        <taxon>Asteroideae</taxon>
        <taxon>Anthemideae</taxon>
        <taxon>Anthemidinae</taxon>
        <taxon>Tanacetum</taxon>
    </lineage>
</organism>
<keyword evidence="1" id="KW-1133">Transmembrane helix</keyword>
<reference evidence="2" key="1">
    <citation type="journal article" date="2022" name="Int. J. Mol. Sci.">
        <title>Draft Genome of Tanacetum Coccineum: Genomic Comparison of Closely Related Tanacetum-Family Plants.</title>
        <authorList>
            <person name="Yamashiro T."/>
            <person name="Shiraishi A."/>
            <person name="Nakayama K."/>
            <person name="Satake H."/>
        </authorList>
    </citation>
    <scope>NUCLEOTIDE SEQUENCE</scope>
</reference>
<evidence type="ECO:0000313" key="2">
    <source>
        <dbReference type="EMBL" id="GJU07567.1"/>
    </source>
</evidence>